<feature type="non-terminal residue" evidence="2">
    <location>
        <position position="1"/>
    </location>
</feature>
<dbReference type="PANTHER" id="PTHR21666:SF270">
    <property type="entry name" value="MUREIN HYDROLASE ACTIVATOR ENVC"/>
    <property type="match status" value="1"/>
</dbReference>
<protein>
    <submittedName>
        <fullName evidence="2">Peptidase, M23/M37 family protein</fullName>
    </submittedName>
</protein>
<dbReference type="AlphaFoldDB" id="K1Y026"/>
<dbReference type="InterPro" id="IPR016047">
    <property type="entry name" value="M23ase_b-sheet_dom"/>
</dbReference>
<proteinExistence type="predicted"/>
<reference evidence="2" key="1">
    <citation type="journal article" date="2012" name="Science">
        <title>Fermentation, hydrogen, and sulfur metabolism in multiple uncultivated bacterial phyla.</title>
        <authorList>
            <person name="Wrighton K.C."/>
            <person name="Thomas B.C."/>
            <person name="Sharon I."/>
            <person name="Miller C.S."/>
            <person name="Castelle C.J."/>
            <person name="VerBerkmoes N.C."/>
            <person name="Wilkins M.J."/>
            <person name="Hettich R.L."/>
            <person name="Lipton M.S."/>
            <person name="Williams K.H."/>
            <person name="Long P.E."/>
            <person name="Banfield J.F."/>
        </authorList>
    </citation>
    <scope>NUCLEOTIDE SEQUENCE [LARGE SCALE GENOMIC DNA]</scope>
</reference>
<dbReference type="InterPro" id="IPR050570">
    <property type="entry name" value="Cell_wall_metabolism_enzyme"/>
</dbReference>
<comment type="caution">
    <text evidence="2">The sequence shown here is derived from an EMBL/GenBank/DDBJ whole genome shotgun (WGS) entry which is preliminary data.</text>
</comment>
<evidence type="ECO:0000259" key="1">
    <source>
        <dbReference type="Pfam" id="PF01551"/>
    </source>
</evidence>
<dbReference type="GO" id="GO:0004222">
    <property type="term" value="F:metalloendopeptidase activity"/>
    <property type="evidence" value="ECO:0007669"/>
    <property type="project" value="TreeGrafter"/>
</dbReference>
<dbReference type="InterPro" id="IPR011055">
    <property type="entry name" value="Dup_hybrid_motif"/>
</dbReference>
<organism evidence="2">
    <name type="scientific">uncultured bacterium</name>
    <name type="common">gcode 4</name>
    <dbReference type="NCBI Taxonomy" id="1234023"/>
    <lineage>
        <taxon>Bacteria</taxon>
        <taxon>environmental samples</taxon>
    </lineage>
</organism>
<dbReference type="Gene3D" id="2.70.70.10">
    <property type="entry name" value="Glucose Permease (Domain IIA)"/>
    <property type="match status" value="1"/>
</dbReference>
<evidence type="ECO:0000313" key="2">
    <source>
        <dbReference type="EMBL" id="EKD30546.1"/>
    </source>
</evidence>
<dbReference type="PANTHER" id="PTHR21666">
    <property type="entry name" value="PEPTIDASE-RELATED"/>
    <property type="match status" value="1"/>
</dbReference>
<feature type="domain" description="M23ase beta-sheet core" evidence="1">
    <location>
        <begin position="53"/>
        <end position="143"/>
    </location>
</feature>
<gene>
    <name evidence="2" type="ORF">ACD_78C00011G0001</name>
</gene>
<dbReference type="SUPFAM" id="SSF51261">
    <property type="entry name" value="Duplicated hybrid motif"/>
    <property type="match status" value="1"/>
</dbReference>
<dbReference type="CDD" id="cd12797">
    <property type="entry name" value="M23_peptidase"/>
    <property type="match status" value="1"/>
</dbReference>
<sequence>TLDNGCKMALPRITGADYANFKNNKEYRRIYSVLWGATYTYGWDVGYGSHLWMDISTAQGTPVQSIGDGEVLSAGWQMGWGNTVSIKHTLSDGKALYSNYAHLSKTNVTKGTFVKASDKIGEVGNTGNSYGNHLHFQLDTGNQAHPYYYITCGKWKDPMTIVDRGLCRDFLTANTIDPIAFLENGTITTTAAVQMLQEKGKTAPKIEQKTIKTREQILDEEIEEFFKDHTLSVSLWVPGNNLEAGKTHTARINVNYRNKPFTGSLPAEGLILSYDRAGIKLFPDTIIAIENGVREFQITGIKPGKYGISLKIGKRIFLTTSINIYKKSEMTAPDQAVIIHNKSIVLADEKLTGVVFRTKYSSNQIDIPYSGRYILKSLTGKAKFCNVSKRSVRKCSTSELVEELEFGYEDTYRGVLLANILPFDYMPIGLVVVKKSTKKTLAKSNKDILITNPNGIDKSYTYFPETINALKKGLMKPSSGYILQDRELIGKQAKELIRNTLAHLFLKAGDDQIKKQQIFTRTKDFETRMSRLDDYKKVSRAEFASLVVSAVNGSPIVNEDKKWIDEAGEYKDMITTLRIRYNFLWKDQFATRYFQSDKSITVGEGMYMIEKVL</sequence>
<name>K1Y026_9BACT</name>
<dbReference type="EMBL" id="AMFJ01034011">
    <property type="protein sequence ID" value="EKD30546.1"/>
    <property type="molecule type" value="Genomic_DNA"/>
</dbReference>
<dbReference type="Pfam" id="PF01551">
    <property type="entry name" value="Peptidase_M23"/>
    <property type="match status" value="1"/>
</dbReference>
<accession>K1Y026</accession>